<comment type="function">
    <text evidence="1 9">The alpha subunit is responsible for the aldol cleavage of indoleglycerol phosphate to indole and glyceraldehyde 3-phosphate.</text>
</comment>
<dbReference type="CDD" id="cd04724">
    <property type="entry name" value="Tryptophan_synthase_alpha"/>
    <property type="match status" value="1"/>
</dbReference>
<dbReference type="InterPro" id="IPR013785">
    <property type="entry name" value="Aldolase_TIM"/>
</dbReference>
<evidence type="ECO:0000256" key="5">
    <source>
        <dbReference type="ARBA" id="ARBA00022822"/>
    </source>
</evidence>
<evidence type="ECO:0000313" key="12">
    <source>
        <dbReference type="Proteomes" id="UP000318709"/>
    </source>
</evidence>
<name>A0A4Y6U8K2_9PROT</name>
<reference evidence="11 12" key="1">
    <citation type="submission" date="2019-03" db="EMBL/GenBank/DDBJ databases">
        <title>The complete genome sequence of Swingsia_sp. F3b2 LMG30590(T).</title>
        <authorList>
            <person name="Chua K.-O."/>
            <person name="Chan K.-G."/>
            <person name="See-Too W.-S."/>
        </authorList>
    </citation>
    <scope>NUCLEOTIDE SEQUENCE [LARGE SCALE GENOMIC DNA]</scope>
    <source>
        <strain evidence="11 12">F3b2</strain>
    </source>
</reference>
<dbReference type="GO" id="GO:0005829">
    <property type="term" value="C:cytosol"/>
    <property type="evidence" value="ECO:0007669"/>
    <property type="project" value="TreeGrafter"/>
</dbReference>
<feature type="active site" description="Proton acceptor" evidence="9">
    <location>
        <position position="60"/>
    </location>
</feature>
<comment type="pathway">
    <text evidence="2 9">Amino-acid biosynthesis; L-tryptophan biosynthesis; L-tryptophan from chorismate: step 5/5.</text>
</comment>
<dbReference type="EMBL" id="CP038231">
    <property type="protein sequence ID" value="QDH13320.1"/>
    <property type="molecule type" value="Genomic_DNA"/>
</dbReference>
<dbReference type="FunFam" id="3.20.20.70:FF:000037">
    <property type="entry name" value="Tryptophan synthase alpha chain"/>
    <property type="match status" value="1"/>
</dbReference>
<comment type="subunit">
    <text evidence="3 9">Tetramer of two alpha and two beta chains.</text>
</comment>
<evidence type="ECO:0000256" key="10">
    <source>
        <dbReference type="RuleBase" id="RU003662"/>
    </source>
</evidence>
<sequence>MNAHSPSTAHRPTRLAKRFAQLRAEGRGALIPYVEAFDPDRATSLALMKAMPEAGADIIEVGVPFSDPAADGPTIQAAAKRALKAGATLAGVLAMVRDFRQHDQETPVVMMGYLNPVDRYGVERFCQEAAQAGVDGLLLVDLPPEEAPFVLPHARAHGLDLIRLATPTTTPERLETILQGASGFLYYVSIKGVTGTTAASADDLAQAMRRIRQNAPLPVVTGFGIATPEQAATAATLSDGAVTASALIKAMAATLDERGNATAATVEAALAPVRAMAQAVRATTNKA</sequence>
<comment type="similarity">
    <text evidence="9 10">Belongs to the TrpA family.</text>
</comment>
<dbReference type="PANTHER" id="PTHR43406">
    <property type="entry name" value="TRYPTOPHAN SYNTHASE, ALPHA CHAIN"/>
    <property type="match status" value="1"/>
</dbReference>
<keyword evidence="5 9" id="KW-0822">Tryptophan biosynthesis</keyword>
<evidence type="ECO:0000256" key="8">
    <source>
        <dbReference type="ARBA" id="ARBA00049047"/>
    </source>
</evidence>
<evidence type="ECO:0000256" key="9">
    <source>
        <dbReference type="HAMAP-Rule" id="MF_00131"/>
    </source>
</evidence>
<evidence type="ECO:0000313" key="11">
    <source>
        <dbReference type="EMBL" id="QDH13320.1"/>
    </source>
</evidence>
<accession>A0A4Y6U8K2</accession>
<dbReference type="EC" id="4.2.1.20" evidence="9"/>
<keyword evidence="6 9" id="KW-0057">Aromatic amino acid biosynthesis</keyword>
<dbReference type="RefSeq" id="WP_141442981.1">
    <property type="nucleotide sequence ID" value="NZ_CP038231.1"/>
</dbReference>
<dbReference type="GO" id="GO:0004834">
    <property type="term" value="F:tryptophan synthase activity"/>
    <property type="evidence" value="ECO:0007669"/>
    <property type="project" value="UniProtKB-UniRule"/>
</dbReference>
<dbReference type="InterPro" id="IPR002028">
    <property type="entry name" value="Trp_synthase_suA"/>
</dbReference>
<dbReference type="AlphaFoldDB" id="A0A4Y6U8K2"/>
<organism evidence="11 12">
    <name type="scientific">Formicincola oecophyllae</name>
    <dbReference type="NCBI Taxonomy" id="2558361"/>
    <lineage>
        <taxon>Bacteria</taxon>
        <taxon>Pseudomonadati</taxon>
        <taxon>Pseudomonadota</taxon>
        <taxon>Alphaproteobacteria</taxon>
        <taxon>Acetobacterales</taxon>
        <taxon>Acetobacteraceae</taxon>
        <taxon>Formicincola</taxon>
    </lineage>
</organism>
<evidence type="ECO:0000256" key="1">
    <source>
        <dbReference type="ARBA" id="ARBA00003365"/>
    </source>
</evidence>
<keyword evidence="7 9" id="KW-0456">Lyase</keyword>
<protein>
    <recommendedName>
        <fullName evidence="9">Tryptophan synthase alpha chain</fullName>
        <ecNumber evidence="9">4.2.1.20</ecNumber>
    </recommendedName>
</protein>
<feature type="active site" description="Proton acceptor" evidence="9">
    <location>
        <position position="71"/>
    </location>
</feature>
<keyword evidence="4 9" id="KW-0028">Amino-acid biosynthesis</keyword>
<evidence type="ECO:0000256" key="4">
    <source>
        <dbReference type="ARBA" id="ARBA00022605"/>
    </source>
</evidence>
<evidence type="ECO:0000256" key="6">
    <source>
        <dbReference type="ARBA" id="ARBA00023141"/>
    </source>
</evidence>
<dbReference type="KEGG" id="swf:E3E12_02895"/>
<comment type="catalytic activity">
    <reaction evidence="8 9">
        <text>(1S,2R)-1-C-(indol-3-yl)glycerol 3-phosphate + L-serine = D-glyceraldehyde 3-phosphate + L-tryptophan + H2O</text>
        <dbReference type="Rhea" id="RHEA:10532"/>
        <dbReference type="ChEBI" id="CHEBI:15377"/>
        <dbReference type="ChEBI" id="CHEBI:33384"/>
        <dbReference type="ChEBI" id="CHEBI:57912"/>
        <dbReference type="ChEBI" id="CHEBI:58866"/>
        <dbReference type="ChEBI" id="CHEBI:59776"/>
        <dbReference type="EC" id="4.2.1.20"/>
    </reaction>
</comment>
<dbReference type="SUPFAM" id="SSF51366">
    <property type="entry name" value="Ribulose-phoshate binding barrel"/>
    <property type="match status" value="1"/>
</dbReference>
<dbReference type="OrthoDB" id="9804578at2"/>
<dbReference type="NCBIfam" id="TIGR00262">
    <property type="entry name" value="trpA"/>
    <property type="match status" value="1"/>
</dbReference>
<keyword evidence="12" id="KW-1185">Reference proteome</keyword>
<gene>
    <name evidence="9" type="primary">trpA</name>
    <name evidence="11" type="ORF">E3E12_02895</name>
</gene>
<dbReference type="InterPro" id="IPR011060">
    <property type="entry name" value="RibuloseP-bd_barrel"/>
</dbReference>
<dbReference type="PANTHER" id="PTHR43406:SF1">
    <property type="entry name" value="TRYPTOPHAN SYNTHASE ALPHA CHAIN, CHLOROPLASTIC"/>
    <property type="match status" value="1"/>
</dbReference>
<evidence type="ECO:0000256" key="7">
    <source>
        <dbReference type="ARBA" id="ARBA00023239"/>
    </source>
</evidence>
<dbReference type="HAMAP" id="MF_00131">
    <property type="entry name" value="Trp_synth_alpha"/>
    <property type="match status" value="1"/>
</dbReference>
<dbReference type="UniPathway" id="UPA00035">
    <property type="reaction ID" value="UER00044"/>
</dbReference>
<dbReference type="Proteomes" id="UP000318709">
    <property type="component" value="Chromosome"/>
</dbReference>
<dbReference type="Pfam" id="PF00290">
    <property type="entry name" value="Trp_syntA"/>
    <property type="match status" value="1"/>
</dbReference>
<evidence type="ECO:0000256" key="2">
    <source>
        <dbReference type="ARBA" id="ARBA00004733"/>
    </source>
</evidence>
<evidence type="ECO:0000256" key="3">
    <source>
        <dbReference type="ARBA" id="ARBA00011270"/>
    </source>
</evidence>
<proteinExistence type="inferred from homology"/>
<dbReference type="Gene3D" id="3.20.20.70">
    <property type="entry name" value="Aldolase class I"/>
    <property type="match status" value="1"/>
</dbReference>